<reference evidence="2" key="1">
    <citation type="journal article" date="2020" name="Nature">
        <title>Giant virus diversity and host interactions through global metagenomics.</title>
        <authorList>
            <person name="Schulz F."/>
            <person name="Roux S."/>
            <person name="Paez-Espino D."/>
            <person name="Jungbluth S."/>
            <person name="Walsh D.A."/>
            <person name="Denef V.J."/>
            <person name="McMahon K.D."/>
            <person name="Konstantinidis K.T."/>
            <person name="Eloe-Fadrosh E.A."/>
            <person name="Kyrpides N.C."/>
            <person name="Woyke T."/>
        </authorList>
    </citation>
    <scope>NUCLEOTIDE SEQUENCE</scope>
    <source>
        <strain evidence="2">GVMAG-M-3300023179-111</strain>
    </source>
</reference>
<evidence type="ECO:0000313" key="2">
    <source>
        <dbReference type="EMBL" id="QHT22433.1"/>
    </source>
</evidence>
<organism evidence="2">
    <name type="scientific">viral metagenome</name>
    <dbReference type="NCBI Taxonomy" id="1070528"/>
    <lineage>
        <taxon>unclassified sequences</taxon>
        <taxon>metagenomes</taxon>
        <taxon>organismal metagenomes</taxon>
    </lineage>
</organism>
<dbReference type="SUPFAM" id="SSF82771">
    <property type="entry name" value="GIY-YIG endonuclease"/>
    <property type="match status" value="1"/>
</dbReference>
<dbReference type="InterPro" id="IPR035901">
    <property type="entry name" value="GIY-YIG_endonuc_sf"/>
</dbReference>
<dbReference type="InterPro" id="IPR000305">
    <property type="entry name" value="GIY-YIG_endonuc"/>
</dbReference>
<dbReference type="EMBL" id="MN739709">
    <property type="protein sequence ID" value="QHT22433.1"/>
    <property type="molecule type" value="Genomic_DNA"/>
</dbReference>
<name>A0A6C0E1M4_9ZZZZ</name>
<dbReference type="Pfam" id="PF01541">
    <property type="entry name" value="GIY-YIG"/>
    <property type="match status" value="1"/>
</dbReference>
<feature type="domain" description="GIY-YIG" evidence="1">
    <location>
        <begin position="2"/>
        <end position="79"/>
    </location>
</feature>
<dbReference type="Gene3D" id="3.40.1440.10">
    <property type="entry name" value="GIY-YIG endonuclease"/>
    <property type="match status" value="1"/>
</dbReference>
<evidence type="ECO:0000259" key="1">
    <source>
        <dbReference type="PROSITE" id="PS50164"/>
    </source>
</evidence>
<protein>
    <recommendedName>
        <fullName evidence="1">GIY-YIG domain-containing protein</fullName>
    </recommendedName>
</protein>
<dbReference type="SMART" id="SM00465">
    <property type="entry name" value="GIYc"/>
    <property type="match status" value="1"/>
</dbReference>
<sequence length="79" mass="9336">MKKGRIYKIINFKTDDIYIGSTIQTLKNRFKAHKSNAKLNKTGKLYDFMRDNGIENFTIELLEEIDTYSKKDISIKEKE</sequence>
<dbReference type="AlphaFoldDB" id="A0A6C0E1M4"/>
<proteinExistence type="predicted"/>
<dbReference type="PROSITE" id="PS50164">
    <property type="entry name" value="GIY_YIG"/>
    <property type="match status" value="1"/>
</dbReference>
<accession>A0A6C0E1M4</accession>